<protein>
    <submittedName>
        <fullName evidence="2">Uncharacterized protein</fullName>
    </submittedName>
</protein>
<accession>A0A3N2DNV6</accession>
<evidence type="ECO:0000313" key="2">
    <source>
        <dbReference type="EMBL" id="ROS01446.1"/>
    </source>
</evidence>
<comment type="caution">
    <text evidence="2">The sequence shown here is derived from an EMBL/GenBank/DDBJ whole genome shotgun (WGS) entry which is preliminary data.</text>
</comment>
<reference evidence="2 3" key="1">
    <citation type="submission" date="2018-11" db="EMBL/GenBank/DDBJ databases">
        <title>Genomic Encyclopedia of Type Strains, Phase IV (KMG-IV): sequencing the most valuable type-strain genomes for metagenomic binning, comparative biology and taxonomic classification.</title>
        <authorList>
            <person name="Goeker M."/>
        </authorList>
    </citation>
    <scope>NUCLEOTIDE SEQUENCE [LARGE SCALE GENOMIC DNA]</scope>
    <source>
        <strain evidence="2 3">DSM 100316</strain>
    </source>
</reference>
<name>A0A3N2DNV6_9GAMM</name>
<keyword evidence="1" id="KW-1133">Transmembrane helix</keyword>
<organism evidence="2 3">
    <name type="scientific">Sinobacterium caligoides</name>
    <dbReference type="NCBI Taxonomy" id="933926"/>
    <lineage>
        <taxon>Bacteria</taxon>
        <taxon>Pseudomonadati</taxon>
        <taxon>Pseudomonadota</taxon>
        <taxon>Gammaproteobacteria</taxon>
        <taxon>Cellvibrionales</taxon>
        <taxon>Spongiibacteraceae</taxon>
        <taxon>Sinobacterium</taxon>
    </lineage>
</organism>
<keyword evidence="1" id="KW-0812">Transmembrane</keyword>
<dbReference type="AlphaFoldDB" id="A0A3N2DNV6"/>
<gene>
    <name evidence="2" type="ORF">EDC56_1887</name>
</gene>
<dbReference type="RefSeq" id="WP_123712237.1">
    <property type="nucleotide sequence ID" value="NZ_RKHR01000004.1"/>
</dbReference>
<evidence type="ECO:0000256" key="1">
    <source>
        <dbReference type="SAM" id="Phobius"/>
    </source>
</evidence>
<proteinExistence type="predicted"/>
<dbReference type="EMBL" id="RKHR01000004">
    <property type="protein sequence ID" value="ROS01446.1"/>
    <property type="molecule type" value="Genomic_DNA"/>
</dbReference>
<sequence length="283" mass="32089">MDNPKDKTHSKSRTLVLTSLFALLLVIIALISLSLWLSTAGKKIAFTNFAAMLYTNSACDTSSYSYQEFQQILHHYSKGEPATWNDYRDAVDLLPITTGAPIRFYLNMMIHNHGADQVVALDEETMLCQLSHMQDEYIGFQGIDIHNDPALEHLLREYIAYSRQYAEHHGKEFGYKIDKNCPKGGVGLHQVVWNVTQLTKNHTHNWEMWSAISELWSHNGVPILQAQIEANKKAGVVINNSPESIYKTACDLLSSTYENAGEVYGDLYDEIEQELKESSSKQQ</sequence>
<keyword evidence="1" id="KW-0472">Membrane</keyword>
<dbReference type="Proteomes" id="UP000275394">
    <property type="component" value="Unassembled WGS sequence"/>
</dbReference>
<evidence type="ECO:0000313" key="3">
    <source>
        <dbReference type="Proteomes" id="UP000275394"/>
    </source>
</evidence>
<keyword evidence="3" id="KW-1185">Reference proteome</keyword>
<feature type="transmembrane region" description="Helical" evidence="1">
    <location>
        <begin position="15"/>
        <end position="37"/>
    </location>
</feature>